<evidence type="ECO:0000313" key="2">
    <source>
        <dbReference type="Proteomes" id="UP000251960"/>
    </source>
</evidence>
<accession>A0A3L6G5M6</accession>
<evidence type="ECO:0000313" key="1">
    <source>
        <dbReference type="EMBL" id="PWZ43913.1"/>
    </source>
</evidence>
<protein>
    <submittedName>
        <fullName evidence="1">Uncharacterized protein</fullName>
    </submittedName>
</protein>
<sequence>SFFLEQRGRVVCHFITT</sequence>
<reference evidence="1 2" key="1">
    <citation type="journal article" date="2018" name="Nat. Genet.">
        <title>Extensive intraspecific gene order and gene structural variations between Mo17 and other maize genomes.</title>
        <authorList>
            <person name="Sun S."/>
            <person name="Zhou Y."/>
            <person name="Chen J."/>
            <person name="Shi J."/>
            <person name="Zhao H."/>
            <person name="Zhao H."/>
            <person name="Song W."/>
            <person name="Zhang M."/>
            <person name="Cui Y."/>
            <person name="Dong X."/>
            <person name="Liu H."/>
            <person name="Ma X."/>
            <person name="Jiao Y."/>
            <person name="Wang B."/>
            <person name="Wei X."/>
            <person name="Stein J.C."/>
            <person name="Glaubitz J.C."/>
            <person name="Lu F."/>
            <person name="Yu G."/>
            <person name="Liang C."/>
            <person name="Fengler K."/>
            <person name="Li B."/>
            <person name="Rafalski A."/>
            <person name="Schnable P.S."/>
            <person name="Ware D.H."/>
            <person name="Buckler E.S."/>
            <person name="Lai J."/>
        </authorList>
    </citation>
    <scope>NUCLEOTIDE SEQUENCE [LARGE SCALE GENOMIC DNA]</scope>
    <source>
        <strain evidence="2">cv. Missouri 17</strain>
        <tissue evidence="1">Seedling</tissue>
    </source>
</reference>
<name>A0A3L6G5M6_MAIZE</name>
<dbReference type="Proteomes" id="UP000251960">
    <property type="component" value="Chromosome 10"/>
</dbReference>
<gene>
    <name evidence="1" type="ORF">Zm00014a_025116</name>
</gene>
<feature type="non-terminal residue" evidence="1">
    <location>
        <position position="1"/>
    </location>
</feature>
<dbReference type="EMBL" id="NCVQ01000002">
    <property type="protein sequence ID" value="PWZ43913.1"/>
    <property type="molecule type" value="Genomic_DNA"/>
</dbReference>
<comment type="caution">
    <text evidence="1">The sequence shown here is derived from an EMBL/GenBank/DDBJ whole genome shotgun (WGS) entry which is preliminary data.</text>
</comment>
<dbReference type="AlphaFoldDB" id="A0A3L6G5M6"/>
<organism evidence="1 2">
    <name type="scientific">Zea mays</name>
    <name type="common">Maize</name>
    <dbReference type="NCBI Taxonomy" id="4577"/>
    <lineage>
        <taxon>Eukaryota</taxon>
        <taxon>Viridiplantae</taxon>
        <taxon>Streptophyta</taxon>
        <taxon>Embryophyta</taxon>
        <taxon>Tracheophyta</taxon>
        <taxon>Spermatophyta</taxon>
        <taxon>Magnoliopsida</taxon>
        <taxon>Liliopsida</taxon>
        <taxon>Poales</taxon>
        <taxon>Poaceae</taxon>
        <taxon>PACMAD clade</taxon>
        <taxon>Panicoideae</taxon>
        <taxon>Andropogonodae</taxon>
        <taxon>Andropogoneae</taxon>
        <taxon>Tripsacinae</taxon>
        <taxon>Zea</taxon>
    </lineage>
</organism>
<proteinExistence type="predicted"/>